<dbReference type="EMBL" id="SIHO01000001">
    <property type="protein sequence ID" value="TFU06622.1"/>
    <property type="molecule type" value="Genomic_DNA"/>
</dbReference>
<gene>
    <name evidence="2" type="ORF">EUV02_02950</name>
</gene>
<evidence type="ECO:0000256" key="1">
    <source>
        <dbReference type="ARBA" id="ARBA00022679"/>
    </source>
</evidence>
<dbReference type="AlphaFoldDB" id="A0A4Y9ET28"/>
<dbReference type="GO" id="GO:0008410">
    <property type="term" value="F:CoA-transferase activity"/>
    <property type="evidence" value="ECO:0007669"/>
    <property type="project" value="TreeGrafter"/>
</dbReference>
<proteinExistence type="predicted"/>
<evidence type="ECO:0000313" key="3">
    <source>
        <dbReference type="Proteomes" id="UP000297737"/>
    </source>
</evidence>
<dbReference type="Pfam" id="PF02515">
    <property type="entry name" value="CoA_transf_3"/>
    <property type="match status" value="1"/>
</dbReference>
<keyword evidence="3" id="KW-1185">Reference proteome</keyword>
<comment type="caution">
    <text evidence="2">The sequence shown here is derived from an EMBL/GenBank/DDBJ whole genome shotgun (WGS) entry which is preliminary data.</text>
</comment>
<sequence length="390" mass="43182">MPTAANSVLGGIRIVDLTSVIFGPYATMMLADLGADVIKIEPPTGDTFRMSGKPAKTKGMGACHMTLGRGKRSVALDLKQAADKEILRKLLGTADVFIHNIRADAIERLGFDYESVKAIKPDIIYVHCVGFGSDGPYAELQAYDDVIQGLTGCTDMICKVDGNPAPRFLPMAAADKVAGLYGAQAVQAGIIHKLRTGNGQHIEVPMFETMTHFSYEEHLFGATFVPPNGPILYTRQIDPERQPYKTLDGYLCIVLYTDDKQVEFFHRTGNGHYMSEPRFADRVARFKNLSQLFAVMGEIIATQTTAYWVDWCRTNSIPAMPAHRVEEVMSDPHLVATGFFRQREHPTEGTFIEMQPPLRFSGSAPRDLRMAPQIGEHTEEVLAELGISRR</sequence>
<protein>
    <submittedName>
        <fullName evidence="2">CoA transferase</fullName>
    </submittedName>
</protein>
<dbReference type="Proteomes" id="UP000297737">
    <property type="component" value="Unassembled WGS sequence"/>
</dbReference>
<dbReference type="PANTHER" id="PTHR48207:SF4">
    <property type="entry name" value="BLL6097 PROTEIN"/>
    <property type="match status" value="1"/>
</dbReference>
<dbReference type="InterPro" id="IPR050483">
    <property type="entry name" value="CoA-transferase_III_domain"/>
</dbReference>
<reference evidence="2 3" key="1">
    <citation type="submission" date="2019-02" db="EMBL/GenBank/DDBJ databases">
        <title>Polymorphobacter sp. isolated from the lake at the Tibet of China.</title>
        <authorList>
            <person name="Li A."/>
        </authorList>
    </citation>
    <scope>NUCLEOTIDE SEQUENCE [LARGE SCALE GENOMIC DNA]</scope>
    <source>
        <strain evidence="2 3">DJ1R-1</strain>
    </source>
</reference>
<dbReference type="Gene3D" id="3.30.1540.10">
    <property type="entry name" value="formyl-coa transferase, domain 3"/>
    <property type="match status" value="1"/>
</dbReference>
<dbReference type="PANTHER" id="PTHR48207">
    <property type="entry name" value="SUCCINATE--HYDROXYMETHYLGLUTARATE COA-TRANSFERASE"/>
    <property type="match status" value="1"/>
</dbReference>
<evidence type="ECO:0000313" key="2">
    <source>
        <dbReference type="EMBL" id="TFU06622.1"/>
    </source>
</evidence>
<dbReference type="OrthoDB" id="5720311at2"/>
<dbReference type="InterPro" id="IPR044855">
    <property type="entry name" value="CoA-Trfase_III_dom3_sf"/>
</dbReference>
<dbReference type="Gene3D" id="3.40.50.10540">
    <property type="entry name" value="Crotonobetainyl-coa:carnitine coa-transferase, domain 1"/>
    <property type="match status" value="1"/>
</dbReference>
<name>A0A4Y9ET28_9SPHN</name>
<keyword evidence="1 2" id="KW-0808">Transferase</keyword>
<dbReference type="SUPFAM" id="SSF89796">
    <property type="entry name" value="CoA-transferase family III (CaiB/BaiF)"/>
    <property type="match status" value="1"/>
</dbReference>
<dbReference type="InterPro" id="IPR023606">
    <property type="entry name" value="CoA-Trfase_III_dom_1_sf"/>
</dbReference>
<dbReference type="InterPro" id="IPR003673">
    <property type="entry name" value="CoA-Trfase_fam_III"/>
</dbReference>
<organism evidence="2 3">
    <name type="scientific">Glacieibacterium arshaanense</name>
    <dbReference type="NCBI Taxonomy" id="2511025"/>
    <lineage>
        <taxon>Bacteria</taxon>
        <taxon>Pseudomonadati</taxon>
        <taxon>Pseudomonadota</taxon>
        <taxon>Alphaproteobacteria</taxon>
        <taxon>Sphingomonadales</taxon>
        <taxon>Sphingosinicellaceae</taxon>
        <taxon>Glacieibacterium</taxon>
    </lineage>
</organism>
<accession>A0A4Y9ET28</accession>